<dbReference type="Gene3D" id="1.20.1280.50">
    <property type="match status" value="1"/>
</dbReference>
<keyword evidence="3" id="KW-1185">Reference proteome</keyword>
<dbReference type="InterPro" id="IPR055290">
    <property type="entry name" value="At3g26010-like"/>
</dbReference>
<evidence type="ECO:0000259" key="1">
    <source>
        <dbReference type="SMART" id="SM00256"/>
    </source>
</evidence>
<dbReference type="PANTHER" id="PTHR35546">
    <property type="entry name" value="F-BOX PROTEIN INTERACTION DOMAIN PROTEIN-RELATED"/>
    <property type="match status" value="1"/>
</dbReference>
<dbReference type="SUPFAM" id="SSF81383">
    <property type="entry name" value="F-box domain"/>
    <property type="match status" value="1"/>
</dbReference>
<accession>A0AAD8SDK0</accession>
<reference evidence="2" key="1">
    <citation type="submission" date="2023-07" db="EMBL/GenBank/DDBJ databases">
        <title>A chromosome-level genome assembly of Lolium multiflorum.</title>
        <authorList>
            <person name="Chen Y."/>
            <person name="Copetti D."/>
            <person name="Kolliker R."/>
            <person name="Studer B."/>
        </authorList>
    </citation>
    <scope>NUCLEOTIDE SEQUENCE</scope>
    <source>
        <strain evidence="2">02402/16</strain>
        <tissue evidence="2">Leaf</tissue>
    </source>
</reference>
<feature type="domain" description="F-box" evidence="1">
    <location>
        <begin position="18"/>
        <end position="58"/>
    </location>
</feature>
<comment type="caution">
    <text evidence="2">The sequence shown here is derived from an EMBL/GenBank/DDBJ whole genome shotgun (WGS) entry which is preliminary data.</text>
</comment>
<evidence type="ECO:0000313" key="2">
    <source>
        <dbReference type="EMBL" id="KAK1650024.1"/>
    </source>
</evidence>
<dbReference type="InterPro" id="IPR017451">
    <property type="entry name" value="F-box-assoc_interact_dom"/>
</dbReference>
<dbReference type="AlphaFoldDB" id="A0AAD8SDK0"/>
<dbReference type="Pfam" id="PF08268">
    <property type="entry name" value="FBA_3"/>
    <property type="match status" value="1"/>
</dbReference>
<dbReference type="CDD" id="cd22157">
    <property type="entry name" value="F-box_AtFBW1-like"/>
    <property type="match status" value="1"/>
</dbReference>
<gene>
    <name evidence="2" type="ORF">QYE76_067829</name>
</gene>
<dbReference type="NCBIfam" id="TIGR01640">
    <property type="entry name" value="F_box_assoc_1"/>
    <property type="match status" value="1"/>
</dbReference>
<dbReference type="InterPro" id="IPR036047">
    <property type="entry name" value="F-box-like_dom_sf"/>
</dbReference>
<name>A0AAD8SDK0_LOLMU</name>
<dbReference type="Pfam" id="PF00646">
    <property type="entry name" value="F-box"/>
    <property type="match status" value="1"/>
</dbReference>
<dbReference type="EMBL" id="JAUUTY010000004">
    <property type="protein sequence ID" value="KAK1650024.1"/>
    <property type="molecule type" value="Genomic_DNA"/>
</dbReference>
<dbReference type="InterPro" id="IPR001810">
    <property type="entry name" value="F-box_dom"/>
</dbReference>
<proteinExistence type="predicted"/>
<dbReference type="Proteomes" id="UP001231189">
    <property type="component" value="Unassembled WGS sequence"/>
</dbReference>
<sequence>MDESFRNMLLAAADASVLTEDLIVEILSRVPYTSICRFKCVSKSWLALCSDPALRTKSPPTLSGFFYRSNRRSRNFTNLSGRGWPMVDPSLSFLPSSCKTIQIMDSSNGLLLCGYANKYEYEYLVCNPATEKWAVLPDTKSTVGMHTARLCFDPAVSSHFRVFLLVKDRLQVTGVKLYSSKTRAWTYRQSEWGDNCIVHDAAKSVFFDGTMHFTTSGSLVVTVDMELSRWRKIPTPHPTNSSFIGMSQGRLYLVRCDYNNDYHLSVWVLETCGDDEEWILKHSVSKSELCEPCQLNSPRSLALTAIHPERNLIFCTMEHGDIVSYDLDSRVMHTIFPPRPNKACMYQPYIPCFSEWLSDGH</sequence>
<dbReference type="SMART" id="SM00256">
    <property type="entry name" value="FBOX"/>
    <property type="match status" value="1"/>
</dbReference>
<dbReference type="PANTHER" id="PTHR35546:SF125">
    <property type="entry name" value="F-BOX DOMAIN-CONTAINING PROTEIN"/>
    <property type="match status" value="1"/>
</dbReference>
<evidence type="ECO:0000313" key="3">
    <source>
        <dbReference type="Proteomes" id="UP001231189"/>
    </source>
</evidence>
<dbReference type="SUPFAM" id="SSF101898">
    <property type="entry name" value="NHL repeat"/>
    <property type="match status" value="1"/>
</dbReference>
<organism evidence="2 3">
    <name type="scientific">Lolium multiflorum</name>
    <name type="common">Italian ryegrass</name>
    <name type="synonym">Lolium perenne subsp. multiflorum</name>
    <dbReference type="NCBI Taxonomy" id="4521"/>
    <lineage>
        <taxon>Eukaryota</taxon>
        <taxon>Viridiplantae</taxon>
        <taxon>Streptophyta</taxon>
        <taxon>Embryophyta</taxon>
        <taxon>Tracheophyta</taxon>
        <taxon>Spermatophyta</taxon>
        <taxon>Magnoliopsida</taxon>
        <taxon>Liliopsida</taxon>
        <taxon>Poales</taxon>
        <taxon>Poaceae</taxon>
        <taxon>BOP clade</taxon>
        <taxon>Pooideae</taxon>
        <taxon>Poodae</taxon>
        <taxon>Poeae</taxon>
        <taxon>Poeae Chloroplast Group 2 (Poeae type)</taxon>
        <taxon>Loliodinae</taxon>
        <taxon>Loliinae</taxon>
        <taxon>Lolium</taxon>
    </lineage>
</organism>
<protein>
    <recommendedName>
        <fullName evidence="1">F-box domain-containing protein</fullName>
    </recommendedName>
</protein>
<dbReference type="InterPro" id="IPR013187">
    <property type="entry name" value="F-box-assoc_dom_typ3"/>
</dbReference>